<feature type="domain" description="GH16" evidence="2">
    <location>
        <begin position="16"/>
        <end position="242"/>
    </location>
</feature>
<feature type="signal peptide" evidence="1">
    <location>
        <begin position="1"/>
        <end position="17"/>
    </location>
</feature>
<dbReference type="InterPro" id="IPR013320">
    <property type="entry name" value="ConA-like_dom_sf"/>
</dbReference>
<dbReference type="OrthoDB" id="4524534at2759"/>
<dbReference type="EMBL" id="CABFNO020001394">
    <property type="protein sequence ID" value="CAG9984837.1"/>
    <property type="molecule type" value="Genomic_DNA"/>
</dbReference>
<comment type="caution">
    <text evidence="3">The sequence shown here is derived from an EMBL/GenBank/DDBJ whole genome shotgun (WGS) entry which is preliminary data.</text>
</comment>
<dbReference type="Proteomes" id="UP000754883">
    <property type="component" value="Unassembled WGS sequence"/>
</dbReference>
<evidence type="ECO:0000256" key="1">
    <source>
        <dbReference type="SAM" id="SignalP"/>
    </source>
</evidence>
<feature type="chain" id="PRO_5040408796" description="GH16 domain-containing protein" evidence="1">
    <location>
        <begin position="18"/>
        <end position="244"/>
    </location>
</feature>
<dbReference type="SUPFAM" id="SSF49899">
    <property type="entry name" value="Concanavalin A-like lectins/glucanases"/>
    <property type="match status" value="1"/>
</dbReference>
<keyword evidence="1" id="KW-0732">Signal</keyword>
<organism evidence="3 4">
    <name type="scientific">Clonostachys byssicola</name>
    <dbReference type="NCBI Taxonomy" id="160290"/>
    <lineage>
        <taxon>Eukaryota</taxon>
        <taxon>Fungi</taxon>
        <taxon>Dikarya</taxon>
        <taxon>Ascomycota</taxon>
        <taxon>Pezizomycotina</taxon>
        <taxon>Sordariomycetes</taxon>
        <taxon>Hypocreomycetidae</taxon>
        <taxon>Hypocreales</taxon>
        <taxon>Bionectriaceae</taxon>
        <taxon>Clonostachys</taxon>
    </lineage>
</organism>
<dbReference type="InterPro" id="IPR000757">
    <property type="entry name" value="Beta-glucanase-like"/>
</dbReference>
<sequence>MLLKLYIAAQLAALAFGQTTLIPSNSFSSFDSHWNYLYPWGTDHNGGARMDKSQVSTAQGYLTLTSKPVTGQPPAHHGGKDIPIHYLSGAIHAKKTFTVQAGGGFDFSADFIAPVDKGTWPAFWLTAVQGWPPEIDVAEWKGSGKISFNTFNTSSQVTALDVAYPNPKAWHTVRAEIRDANGRDVSVKFYLDNTLVATQHGSNYVNAGLYFIINYQMEGSSGSPGPSTTTTYSVRNVKVISYNP</sequence>
<dbReference type="GO" id="GO:0005975">
    <property type="term" value="P:carbohydrate metabolic process"/>
    <property type="evidence" value="ECO:0007669"/>
    <property type="project" value="InterPro"/>
</dbReference>
<protein>
    <recommendedName>
        <fullName evidence="2">GH16 domain-containing protein</fullName>
    </recommendedName>
</protein>
<gene>
    <name evidence="3" type="ORF">CBYS24578_00006538</name>
</gene>
<dbReference type="AlphaFoldDB" id="A0A9N9U9D1"/>
<evidence type="ECO:0000313" key="4">
    <source>
        <dbReference type="Proteomes" id="UP000754883"/>
    </source>
</evidence>
<dbReference type="GO" id="GO:0004553">
    <property type="term" value="F:hydrolase activity, hydrolyzing O-glycosyl compounds"/>
    <property type="evidence" value="ECO:0007669"/>
    <property type="project" value="InterPro"/>
</dbReference>
<reference evidence="3" key="1">
    <citation type="submission" date="2021-10" db="EMBL/GenBank/DDBJ databases">
        <authorList>
            <person name="Piombo E."/>
        </authorList>
    </citation>
    <scope>NUCLEOTIDE SEQUENCE</scope>
</reference>
<evidence type="ECO:0000259" key="2">
    <source>
        <dbReference type="PROSITE" id="PS51762"/>
    </source>
</evidence>
<accession>A0A9N9U9D1</accession>
<name>A0A9N9U9D1_9HYPO</name>
<evidence type="ECO:0000313" key="3">
    <source>
        <dbReference type="EMBL" id="CAG9984837.1"/>
    </source>
</evidence>
<dbReference type="PROSITE" id="PS51762">
    <property type="entry name" value="GH16_2"/>
    <property type="match status" value="1"/>
</dbReference>
<keyword evidence="4" id="KW-1185">Reference proteome</keyword>
<dbReference type="Gene3D" id="2.60.120.200">
    <property type="match status" value="1"/>
</dbReference>
<proteinExistence type="predicted"/>